<dbReference type="EMBL" id="VDMD01000002">
    <property type="protein sequence ID" value="TRM68262.1"/>
    <property type="molecule type" value="Genomic_DNA"/>
</dbReference>
<accession>A0A550CTZ7</accession>
<comment type="caution">
    <text evidence="2">The sequence shown here is derived from an EMBL/GenBank/DDBJ whole genome shotgun (WGS) entry which is preliminary data.</text>
</comment>
<sequence>MIGSHALRSATRSTPRRLLTSRPITSRHASTAAPPPPPPRRSQPPNPHAAYYSELLPAMIPIFLIGSAVYLSLQLLHSSLAHEQASDKAHERIAELEAEIDARLQGGSGSQGSTVEALVNNAKAWWKFW</sequence>
<keyword evidence="3" id="KW-1185">Reference proteome</keyword>
<feature type="compositionally biased region" description="Low complexity" evidence="1">
    <location>
        <begin position="1"/>
        <end position="32"/>
    </location>
</feature>
<organism evidence="2 3">
    <name type="scientific">Schizophyllum amplum</name>
    <dbReference type="NCBI Taxonomy" id="97359"/>
    <lineage>
        <taxon>Eukaryota</taxon>
        <taxon>Fungi</taxon>
        <taxon>Dikarya</taxon>
        <taxon>Basidiomycota</taxon>
        <taxon>Agaricomycotina</taxon>
        <taxon>Agaricomycetes</taxon>
        <taxon>Agaricomycetidae</taxon>
        <taxon>Agaricales</taxon>
        <taxon>Schizophyllaceae</taxon>
        <taxon>Schizophyllum</taxon>
    </lineage>
</organism>
<proteinExistence type="predicted"/>
<evidence type="ECO:0000256" key="1">
    <source>
        <dbReference type="SAM" id="MobiDB-lite"/>
    </source>
</evidence>
<protein>
    <submittedName>
        <fullName evidence="2">Uncharacterized protein</fullName>
    </submittedName>
</protein>
<dbReference type="Proteomes" id="UP000320762">
    <property type="component" value="Unassembled WGS sequence"/>
</dbReference>
<evidence type="ECO:0000313" key="2">
    <source>
        <dbReference type="EMBL" id="TRM68262.1"/>
    </source>
</evidence>
<feature type="region of interest" description="Disordered" evidence="1">
    <location>
        <begin position="1"/>
        <end position="48"/>
    </location>
</feature>
<reference evidence="2 3" key="1">
    <citation type="journal article" date="2019" name="New Phytol.">
        <title>Comparative genomics reveals unique wood-decay strategies and fruiting body development in the Schizophyllaceae.</title>
        <authorList>
            <person name="Almasi E."/>
            <person name="Sahu N."/>
            <person name="Krizsan K."/>
            <person name="Balint B."/>
            <person name="Kovacs G.M."/>
            <person name="Kiss B."/>
            <person name="Cseklye J."/>
            <person name="Drula E."/>
            <person name="Henrissat B."/>
            <person name="Nagy I."/>
            <person name="Chovatia M."/>
            <person name="Adam C."/>
            <person name="LaButti K."/>
            <person name="Lipzen A."/>
            <person name="Riley R."/>
            <person name="Grigoriev I.V."/>
            <person name="Nagy L.G."/>
        </authorList>
    </citation>
    <scope>NUCLEOTIDE SEQUENCE [LARGE SCALE GENOMIC DNA]</scope>
    <source>
        <strain evidence="2 3">NL-1724</strain>
    </source>
</reference>
<dbReference type="OrthoDB" id="3359404at2759"/>
<gene>
    <name evidence="2" type="ORF">BD626DRAFT_113641</name>
</gene>
<evidence type="ECO:0000313" key="3">
    <source>
        <dbReference type="Proteomes" id="UP000320762"/>
    </source>
</evidence>
<name>A0A550CTZ7_9AGAR</name>
<dbReference type="AlphaFoldDB" id="A0A550CTZ7"/>
<feature type="compositionally biased region" description="Pro residues" evidence="1">
    <location>
        <begin position="33"/>
        <end position="47"/>
    </location>
</feature>